<accession>A0A0D9X3K7</accession>
<dbReference type="AlphaFoldDB" id="A0A0D9X3K7"/>
<protein>
    <recommendedName>
        <fullName evidence="3">Inhibitor I9 domain-containing protein</fullName>
    </recommendedName>
</protein>
<sequence>MSSRRVGVSVGTLVLGTNGASRLIHTKQGRRRASESEDAHHLFDELLRRGSRASIYELNRSLNDVARERPAPQCVMCGFASGITAGLARNAASDDDGSSGPWTAISGLFRSWAGLNLNPDPFHPQGTTGEKKKKKKRPPLAKIWRATPTACSQLRTRMALAAKKKKSVVILLFFCAAASSLWFLHARISSSSSYGKIQSTWEDKDYEDSFRFEVNFHEGAGKYQAYFVLLWKHPNKDNVDARRRWYESFLPSTLTDSGEPRLLYCYSFHDVNGFLAFLTRAEALALASKPGIRRIKLWLSDKTQEPRSFQTPAFGVIRLGLNGCLMMGLKRVPLNKV</sequence>
<name>A0A0D9X3K7_9ORYZ</name>
<dbReference type="Pfam" id="PF05922">
    <property type="entry name" value="Inhibitor_I9"/>
    <property type="match status" value="1"/>
</dbReference>
<feature type="domain" description="Inhibitor I9" evidence="3">
    <location>
        <begin position="237"/>
        <end position="295"/>
    </location>
</feature>
<dbReference type="eggNOG" id="ENOG502R56X">
    <property type="taxonomic scope" value="Eukaryota"/>
</dbReference>
<keyword evidence="2" id="KW-0812">Transmembrane</keyword>
<evidence type="ECO:0000313" key="5">
    <source>
        <dbReference type="Proteomes" id="UP000032180"/>
    </source>
</evidence>
<organism evidence="4 5">
    <name type="scientific">Leersia perrieri</name>
    <dbReference type="NCBI Taxonomy" id="77586"/>
    <lineage>
        <taxon>Eukaryota</taxon>
        <taxon>Viridiplantae</taxon>
        <taxon>Streptophyta</taxon>
        <taxon>Embryophyta</taxon>
        <taxon>Tracheophyta</taxon>
        <taxon>Spermatophyta</taxon>
        <taxon>Magnoliopsida</taxon>
        <taxon>Liliopsida</taxon>
        <taxon>Poales</taxon>
        <taxon>Poaceae</taxon>
        <taxon>BOP clade</taxon>
        <taxon>Oryzoideae</taxon>
        <taxon>Oryzeae</taxon>
        <taxon>Oryzinae</taxon>
        <taxon>Leersia</taxon>
    </lineage>
</organism>
<dbReference type="Gramene" id="LPERR08G00760.2">
    <property type="protein sequence ID" value="LPERR08G00760.2"/>
    <property type="gene ID" value="LPERR08G00760"/>
</dbReference>
<proteinExistence type="predicted"/>
<keyword evidence="2" id="KW-1133">Transmembrane helix</keyword>
<dbReference type="Proteomes" id="UP000032180">
    <property type="component" value="Chromosome 8"/>
</dbReference>
<reference evidence="4 5" key="1">
    <citation type="submission" date="2012-08" db="EMBL/GenBank/DDBJ databases">
        <title>Oryza genome evolution.</title>
        <authorList>
            <person name="Wing R.A."/>
        </authorList>
    </citation>
    <scope>NUCLEOTIDE SEQUENCE</scope>
</reference>
<dbReference type="Gene3D" id="3.30.70.80">
    <property type="entry name" value="Peptidase S8 propeptide/proteinase inhibitor I9"/>
    <property type="match status" value="1"/>
</dbReference>
<keyword evidence="5" id="KW-1185">Reference proteome</keyword>
<dbReference type="InterPro" id="IPR010259">
    <property type="entry name" value="S8pro/Inhibitor_I9"/>
</dbReference>
<keyword evidence="2" id="KW-0472">Membrane</keyword>
<dbReference type="HOGENOM" id="CLU_922457_0_0_1"/>
<feature type="region of interest" description="Disordered" evidence="1">
    <location>
        <begin position="120"/>
        <end position="139"/>
    </location>
</feature>
<evidence type="ECO:0000256" key="1">
    <source>
        <dbReference type="SAM" id="MobiDB-lite"/>
    </source>
</evidence>
<evidence type="ECO:0000259" key="3">
    <source>
        <dbReference type="Pfam" id="PF05922"/>
    </source>
</evidence>
<feature type="transmembrane region" description="Helical" evidence="2">
    <location>
        <begin position="167"/>
        <end position="184"/>
    </location>
</feature>
<evidence type="ECO:0000313" key="4">
    <source>
        <dbReference type="EnsemblPlants" id="LPERR08G00760.2"/>
    </source>
</evidence>
<reference evidence="4" key="3">
    <citation type="submission" date="2015-04" db="UniProtKB">
        <authorList>
            <consortium name="EnsemblPlants"/>
        </authorList>
    </citation>
    <scope>IDENTIFICATION</scope>
</reference>
<evidence type="ECO:0000256" key="2">
    <source>
        <dbReference type="SAM" id="Phobius"/>
    </source>
</evidence>
<dbReference type="InterPro" id="IPR037045">
    <property type="entry name" value="S8pro/Inhibitor_I9_sf"/>
</dbReference>
<reference evidence="5" key="2">
    <citation type="submission" date="2013-12" db="EMBL/GenBank/DDBJ databases">
        <authorList>
            <person name="Yu Y."/>
            <person name="Lee S."/>
            <person name="de Baynast K."/>
            <person name="Wissotski M."/>
            <person name="Liu L."/>
            <person name="Talag J."/>
            <person name="Goicoechea J."/>
            <person name="Angelova A."/>
            <person name="Jetty R."/>
            <person name="Kudrna D."/>
            <person name="Golser W."/>
            <person name="Rivera L."/>
            <person name="Zhang J."/>
            <person name="Wing R."/>
        </authorList>
    </citation>
    <scope>NUCLEOTIDE SEQUENCE</scope>
</reference>
<dbReference type="STRING" id="77586.A0A0D9X3K7"/>
<dbReference type="EnsemblPlants" id="LPERR08G00760.2">
    <property type="protein sequence ID" value="LPERR08G00760.2"/>
    <property type="gene ID" value="LPERR08G00760"/>
</dbReference>